<evidence type="ECO:0000313" key="10">
    <source>
        <dbReference type="Proteomes" id="UP001341840"/>
    </source>
</evidence>
<dbReference type="InterPro" id="IPR051238">
    <property type="entry name" value="GDSL_esterase/lipase"/>
</dbReference>
<dbReference type="PANTHER" id="PTHR45650:SF43">
    <property type="entry name" value="GDSL ESTERASE_LIPASE 7-LIKE"/>
    <property type="match status" value="1"/>
</dbReference>
<dbReference type="PANTHER" id="PTHR45650">
    <property type="entry name" value="GDSL-LIKE LIPASE/ACYLHYDROLASE-RELATED"/>
    <property type="match status" value="1"/>
</dbReference>
<dbReference type="EMBL" id="JASCZI010151130">
    <property type="protein sequence ID" value="MED6169947.1"/>
    <property type="molecule type" value="Genomic_DNA"/>
</dbReference>
<proteinExistence type="inferred from homology"/>
<comment type="caution">
    <text evidence="9">The sequence shown here is derived from an EMBL/GenBank/DDBJ whole genome shotgun (WGS) entry which is preliminary data.</text>
</comment>
<feature type="region of interest" description="Disordered" evidence="8">
    <location>
        <begin position="1"/>
        <end position="21"/>
    </location>
</feature>
<keyword evidence="3" id="KW-0964">Secreted</keyword>
<evidence type="ECO:0000256" key="7">
    <source>
        <dbReference type="ARBA" id="ARBA00023098"/>
    </source>
</evidence>
<protein>
    <recommendedName>
        <fullName evidence="11">GDSL esterase/lipase</fullName>
    </recommendedName>
</protein>
<evidence type="ECO:0000256" key="4">
    <source>
        <dbReference type="ARBA" id="ARBA00022729"/>
    </source>
</evidence>
<keyword evidence="4" id="KW-0732">Signal</keyword>
<evidence type="ECO:0000256" key="3">
    <source>
        <dbReference type="ARBA" id="ARBA00022525"/>
    </source>
</evidence>
<organism evidence="9 10">
    <name type="scientific">Stylosanthes scabra</name>
    <dbReference type="NCBI Taxonomy" id="79078"/>
    <lineage>
        <taxon>Eukaryota</taxon>
        <taxon>Viridiplantae</taxon>
        <taxon>Streptophyta</taxon>
        <taxon>Embryophyta</taxon>
        <taxon>Tracheophyta</taxon>
        <taxon>Spermatophyta</taxon>
        <taxon>Magnoliopsida</taxon>
        <taxon>eudicotyledons</taxon>
        <taxon>Gunneridae</taxon>
        <taxon>Pentapetalae</taxon>
        <taxon>rosids</taxon>
        <taxon>fabids</taxon>
        <taxon>Fabales</taxon>
        <taxon>Fabaceae</taxon>
        <taxon>Papilionoideae</taxon>
        <taxon>50 kb inversion clade</taxon>
        <taxon>dalbergioids sensu lato</taxon>
        <taxon>Dalbergieae</taxon>
        <taxon>Pterocarpus clade</taxon>
        <taxon>Stylosanthes</taxon>
    </lineage>
</organism>
<dbReference type="InterPro" id="IPR001087">
    <property type="entry name" value="GDSL"/>
</dbReference>
<evidence type="ECO:0000256" key="8">
    <source>
        <dbReference type="SAM" id="MobiDB-lite"/>
    </source>
</evidence>
<name>A0ABU6VAG5_9FABA</name>
<evidence type="ECO:0000256" key="2">
    <source>
        <dbReference type="ARBA" id="ARBA00008668"/>
    </source>
</evidence>
<feature type="non-terminal residue" evidence="9">
    <location>
        <position position="518"/>
    </location>
</feature>
<dbReference type="Gene3D" id="3.40.50.1110">
    <property type="entry name" value="SGNH hydrolase"/>
    <property type="match status" value="1"/>
</dbReference>
<feature type="compositionally biased region" description="Basic and acidic residues" evidence="8">
    <location>
        <begin position="7"/>
        <end position="18"/>
    </location>
</feature>
<evidence type="ECO:0000256" key="6">
    <source>
        <dbReference type="ARBA" id="ARBA00022963"/>
    </source>
</evidence>
<keyword evidence="6" id="KW-0442">Lipid degradation</keyword>
<keyword evidence="7" id="KW-0443">Lipid metabolism</keyword>
<sequence length="518" mass="56914">MFINSDGFERSDQEKREATLSLTSTSAAGSILQSVHGRAVVDQTEAASSVTPCSVHAATRLRAGTATTDSSLAAAAHSSRPCSPRVVSGHCRPSSPLLPAASSPPPPFFSCDTHEPEDLGVAICRSFADSTPTISSLPSSVQRRVVSAFTAQTSTPLYHHEVDNLLSVAQHLDAQYVFGDSTIDCGSGSESIKPPYGVDSDGFSGRYTNGRTIADEIGMFLNLKATLPYWVCEFDQYALNPAGYGYASGPAGILPTTGSNNNYTLTMTEQIETFSHAVKEHLPLRFGNSSERVSQHLENSLFTISIGARDYLENFVYAAATNNVSQFTRDEFSNILITQLDRYIQDLYELGARYIIVFEIGPVGCYPVVNKKLNESGYCSEELNSMVTVFNGKLYFELVELASKLSGTRFTIAKTFRVIYDMAEHPHKYDLTNTRNPCCEINETSLYCAEFSQPCTRRDQYLFWDDLHLVGKANKLLASQCVTDSSICLPITFHELHGKLITIYSTAQPKIFYSNSFL</sequence>
<dbReference type="Pfam" id="PF00657">
    <property type="entry name" value="Lipase_GDSL"/>
    <property type="match status" value="1"/>
</dbReference>
<dbReference type="Proteomes" id="UP001341840">
    <property type="component" value="Unassembled WGS sequence"/>
</dbReference>
<accession>A0ABU6VAG5</accession>
<dbReference type="InterPro" id="IPR036514">
    <property type="entry name" value="SGNH_hydro_sf"/>
</dbReference>
<reference evidence="9 10" key="1">
    <citation type="journal article" date="2023" name="Plants (Basel)">
        <title>Bridging the Gap: Combining Genomics and Transcriptomics Approaches to Understand Stylosanthes scabra, an Orphan Legume from the Brazilian Caatinga.</title>
        <authorList>
            <person name="Ferreira-Neto J.R.C."/>
            <person name="da Silva M.D."/>
            <person name="Binneck E."/>
            <person name="de Melo N.F."/>
            <person name="da Silva R.H."/>
            <person name="de Melo A.L.T.M."/>
            <person name="Pandolfi V."/>
            <person name="Bustamante F.O."/>
            <person name="Brasileiro-Vidal A.C."/>
            <person name="Benko-Iseppon A.M."/>
        </authorList>
    </citation>
    <scope>NUCLEOTIDE SEQUENCE [LARGE SCALE GENOMIC DNA]</scope>
    <source>
        <tissue evidence="9">Leaves</tissue>
    </source>
</reference>
<keyword evidence="5" id="KW-0378">Hydrolase</keyword>
<evidence type="ECO:0000313" key="9">
    <source>
        <dbReference type="EMBL" id="MED6169947.1"/>
    </source>
</evidence>
<evidence type="ECO:0000256" key="5">
    <source>
        <dbReference type="ARBA" id="ARBA00022801"/>
    </source>
</evidence>
<evidence type="ECO:0008006" key="11">
    <source>
        <dbReference type="Google" id="ProtNLM"/>
    </source>
</evidence>
<gene>
    <name evidence="9" type="ORF">PIB30_025846</name>
</gene>
<keyword evidence="10" id="KW-1185">Reference proteome</keyword>
<evidence type="ECO:0000256" key="1">
    <source>
        <dbReference type="ARBA" id="ARBA00004613"/>
    </source>
</evidence>
<comment type="similarity">
    <text evidence="2">Belongs to the 'GDSL' lipolytic enzyme family.</text>
</comment>
<comment type="subcellular location">
    <subcellularLocation>
        <location evidence="1">Secreted</location>
    </subcellularLocation>
</comment>